<dbReference type="InterPro" id="IPR021514">
    <property type="entry name" value="DUF3176"/>
</dbReference>
<evidence type="ECO:0000313" key="4">
    <source>
        <dbReference type="Proteomes" id="UP000800036"/>
    </source>
</evidence>
<keyword evidence="2" id="KW-0472">Membrane</keyword>
<proteinExistence type="predicted"/>
<protein>
    <recommendedName>
        <fullName evidence="5">DUF3176 domain-containing protein</fullName>
    </recommendedName>
</protein>
<feature type="compositionally biased region" description="Basic and acidic residues" evidence="1">
    <location>
        <begin position="683"/>
        <end position="697"/>
    </location>
</feature>
<evidence type="ECO:0000313" key="3">
    <source>
        <dbReference type="EMBL" id="KAF1973647.1"/>
    </source>
</evidence>
<dbReference type="Proteomes" id="UP000800036">
    <property type="component" value="Unassembled WGS sequence"/>
</dbReference>
<evidence type="ECO:0000256" key="1">
    <source>
        <dbReference type="SAM" id="MobiDB-lite"/>
    </source>
</evidence>
<feature type="transmembrane region" description="Helical" evidence="2">
    <location>
        <begin position="447"/>
        <end position="472"/>
    </location>
</feature>
<reference evidence="3" key="1">
    <citation type="journal article" date="2020" name="Stud. Mycol.">
        <title>101 Dothideomycetes genomes: a test case for predicting lifestyles and emergence of pathogens.</title>
        <authorList>
            <person name="Haridas S."/>
            <person name="Albert R."/>
            <person name="Binder M."/>
            <person name="Bloem J."/>
            <person name="Labutti K."/>
            <person name="Salamov A."/>
            <person name="Andreopoulos B."/>
            <person name="Baker S."/>
            <person name="Barry K."/>
            <person name="Bills G."/>
            <person name="Bluhm B."/>
            <person name="Cannon C."/>
            <person name="Castanera R."/>
            <person name="Culley D."/>
            <person name="Daum C."/>
            <person name="Ezra D."/>
            <person name="Gonzalez J."/>
            <person name="Henrissat B."/>
            <person name="Kuo A."/>
            <person name="Liang C."/>
            <person name="Lipzen A."/>
            <person name="Lutzoni F."/>
            <person name="Magnuson J."/>
            <person name="Mondo S."/>
            <person name="Nolan M."/>
            <person name="Ohm R."/>
            <person name="Pangilinan J."/>
            <person name="Park H.-J."/>
            <person name="Ramirez L."/>
            <person name="Alfaro M."/>
            <person name="Sun H."/>
            <person name="Tritt A."/>
            <person name="Yoshinaga Y."/>
            <person name="Zwiers L.-H."/>
            <person name="Turgeon B."/>
            <person name="Goodwin S."/>
            <person name="Spatafora J."/>
            <person name="Crous P."/>
            <person name="Grigoriev I."/>
        </authorList>
    </citation>
    <scope>NUCLEOTIDE SEQUENCE</scope>
    <source>
        <strain evidence="3">CBS 107.79</strain>
    </source>
</reference>
<dbReference type="OrthoDB" id="5357734at2759"/>
<dbReference type="PANTHER" id="PTHR37576">
    <property type="entry name" value="DEFECT AT LOW TEMPERATURE PROTEIN 1"/>
    <property type="match status" value="1"/>
</dbReference>
<evidence type="ECO:0008006" key="5">
    <source>
        <dbReference type="Google" id="ProtNLM"/>
    </source>
</evidence>
<evidence type="ECO:0000256" key="2">
    <source>
        <dbReference type="SAM" id="Phobius"/>
    </source>
</evidence>
<dbReference type="PANTHER" id="PTHR37576:SF2">
    <property type="entry name" value="DEFECT AT LOW TEMPERATURE PROTEIN 1"/>
    <property type="match status" value="1"/>
</dbReference>
<dbReference type="EMBL" id="ML976679">
    <property type="protein sequence ID" value="KAF1973647.1"/>
    <property type="molecule type" value="Genomic_DNA"/>
</dbReference>
<feature type="region of interest" description="Disordered" evidence="1">
    <location>
        <begin position="534"/>
        <end position="578"/>
    </location>
</feature>
<keyword evidence="2" id="KW-0812">Transmembrane</keyword>
<dbReference type="AlphaFoldDB" id="A0A6A5VJV7"/>
<gene>
    <name evidence="3" type="ORF">BU23DRAFT_128017</name>
</gene>
<keyword evidence="4" id="KW-1185">Reference proteome</keyword>
<sequence>MATYSSRTLLDSYAGVAKAYNNRRARYKLPLLIISLLTILVACITAAVVILLTSHEDPVQAWKIRPSVWLSILAGVYAIALAGLFSTGVTVVWWRCIAHGTTLERLHFIHAGVIPQDLVPAFVAGSHARRVAVVALLVFATKLAVGPLLQRATRPKTHEATRDVRLSISLATDIPEGWFGAQETFGGAGILASQATFFGWNLTNGNTTNSSCPPNGTCDTSVEAVGLNFTNSTDFTTLNLLDRANVNQTLFSINLTMSDQSGLPVLYLDSHFVSSIDDNCIATVTRETYALVPAIMRYPISMQDNRISPDIDSVMDNPKIVANYSSPGINGMTDVLGGILEALRPIYSSRAILDLPPEGKPALYENLNNFWADIFNTGIVLRSEIPENVSKYCSQLWVSPTKYVLAQILGYTFRTSSMVAAKRGGDGDKQNVTAVYTGEELWYVTDFGWLAGAIAIMVVGSAAALSLSWGWWQLDRYVTLSPLETGKAFGASILAQAGSEAEANSILREVGQELVAHDGDELIWAGSLYATGARDSVRSETSPRPSRRSEDPGLYDISPFDTPENEQSNVRRHRRGVRSMNEADPIRVTRAFEHDRGYTTRKPYGDEEEMDIGQYGRPWGSDQANDHVPLIQMLSNIAAPGNGPFDIRAAQPPPVPLPTGGQMRSLGERRKPRRASVRGLLPRIEERDTPTPDGSGR</sequence>
<dbReference type="Pfam" id="PF11374">
    <property type="entry name" value="DUF3176"/>
    <property type="match status" value="1"/>
</dbReference>
<keyword evidence="2" id="KW-1133">Transmembrane helix</keyword>
<feature type="region of interest" description="Disordered" evidence="1">
    <location>
        <begin position="646"/>
        <end position="697"/>
    </location>
</feature>
<accession>A0A6A5VJV7</accession>
<name>A0A6A5VJV7_9PLEO</name>
<organism evidence="3 4">
    <name type="scientific">Bimuria novae-zelandiae CBS 107.79</name>
    <dbReference type="NCBI Taxonomy" id="1447943"/>
    <lineage>
        <taxon>Eukaryota</taxon>
        <taxon>Fungi</taxon>
        <taxon>Dikarya</taxon>
        <taxon>Ascomycota</taxon>
        <taxon>Pezizomycotina</taxon>
        <taxon>Dothideomycetes</taxon>
        <taxon>Pleosporomycetidae</taxon>
        <taxon>Pleosporales</taxon>
        <taxon>Massarineae</taxon>
        <taxon>Didymosphaeriaceae</taxon>
        <taxon>Bimuria</taxon>
    </lineage>
</organism>
<feature type="transmembrane region" description="Helical" evidence="2">
    <location>
        <begin position="31"/>
        <end position="52"/>
    </location>
</feature>
<feature type="transmembrane region" description="Helical" evidence="2">
    <location>
        <begin position="72"/>
        <end position="94"/>
    </location>
</feature>